<evidence type="ECO:0000256" key="3">
    <source>
        <dbReference type="ARBA" id="ARBA00023163"/>
    </source>
</evidence>
<dbReference type="SUPFAM" id="SSF46689">
    <property type="entry name" value="Homeodomain-like"/>
    <property type="match status" value="1"/>
</dbReference>
<evidence type="ECO:0000259" key="6">
    <source>
        <dbReference type="PROSITE" id="PS01124"/>
    </source>
</evidence>
<keyword evidence="4" id="KW-0472">Membrane</keyword>
<keyword evidence="1" id="KW-0805">Transcription regulation</keyword>
<keyword evidence="4" id="KW-1133">Transmembrane helix</keyword>
<dbReference type="GO" id="GO:0043565">
    <property type="term" value="F:sequence-specific DNA binding"/>
    <property type="evidence" value="ECO:0007669"/>
    <property type="project" value="InterPro"/>
</dbReference>
<feature type="transmembrane region" description="Helical" evidence="4">
    <location>
        <begin position="336"/>
        <end position="355"/>
    </location>
</feature>
<evidence type="ECO:0000256" key="5">
    <source>
        <dbReference type="SAM" id="SignalP"/>
    </source>
</evidence>
<dbReference type="InterPro" id="IPR011990">
    <property type="entry name" value="TPR-like_helical_dom_sf"/>
</dbReference>
<dbReference type="Gene3D" id="1.10.10.60">
    <property type="entry name" value="Homeodomain-like"/>
    <property type="match status" value="2"/>
</dbReference>
<dbReference type="RefSeq" id="WP_100677111.1">
    <property type="nucleotide sequence ID" value="NZ_NIPO01000001.1"/>
</dbReference>
<dbReference type="InterPro" id="IPR009057">
    <property type="entry name" value="Homeodomain-like_sf"/>
</dbReference>
<evidence type="ECO:0000256" key="2">
    <source>
        <dbReference type="ARBA" id="ARBA00023125"/>
    </source>
</evidence>
<evidence type="ECO:0000256" key="1">
    <source>
        <dbReference type="ARBA" id="ARBA00023015"/>
    </source>
</evidence>
<reference evidence="7 8" key="1">
    <citation type="submission" date="2017-06" db="EMBL/GenBank/DDBJ databases">
        <title>Description of Avrilella dinanensis gen. nov. sp. nov.</title>
        <authorList>
            <person name="Leyer C."/>
            <person name="Sassi M."/>
            <person name="Minet J."/>
            <person name="Kayal S."/>
            <person name="Cattoir V."/>
        </authorList>
    </citation>
    <scope>NUCLEOTIDE SEQUENCE [LARGE SCALE GENOMIC DNA]</scope>
    <source>
        <strain evidence="7 8">UR159</strain>
    </source>
</reference>
<protein>
    <recommendedName>
        <fullName evidence="6">HTH araC/xylS-type domain-containing protein</fullName>
    </recommendedName>
</protein>
<proteinExistence type="predicted"/>
<feature type="signal peptide" evidence="5">
    <location>
        <begin position="1"/>
        <end position="19"/>
    </location>
</feature>
<dbReference type="GO" id="GO:0003700">
    <property type="term" value="F:DNA-binding transcription factor activity"/>
    <property type="evidence" value="ECO:0007669"/>
    <property type="project" value="InterPro"/>
</dbReference>
<keyword evidence="4" id="KW-0812">Transmembrane</keyword>
<keyword evidence="8" id="KW-1185">Reference proteome</keyword>
<dbReference type="PANTHER" id="PTHR43280">
    <property type="entry name" value="ARAC-FAMILY TRANSCRIPTIONAL REGULATOR"/>
    <property type="match status" value="1"/>
</dbReference>
<dbReference type="AlphaFoldDB" id="A0A2M9R487"/>
<keyword evidence="5" id="KW-0732">Signal</keyword>
<evidence type="ECO:0000313" key="7">
    <source>
        <dbReference type="EMBL" id="PJR03543.1"/>
    </source>
</evidence>
<dbReference type="PROSITE" id="PS01124">
    <property type="entry name" value="HTH_ARAC_FAMILY_2"/>
    <property type="match status" value="1"/>
</dbReference>
<feature type="chain" id="PRO_5014935660" description="HTH araC/xylS-type domain-containing protein" evidence="5">
    <location>
        <begin position="20"/>
        <end position="501"/>
    </location>
</feature>
<dbReference type="Gene3D" id="1.25.40.10">
    <property type="entry name" value="Tetratricopeptide repeat domain"/>
    <property type="match status" value="1"/>
</dbReference>
<sequence length="501" mass="58310">MKLLLKITIILFFSLSSHAQSVSERLNHLYLEVTTPEKYKNADTKNILVEVNTLLEDKELVPTQRMQALLIVANLYKLNGERSMAIETAENAQKEAEKENLYLWQAKFLSFLSSEYKTSNMLERGHVKLSKAIEVAQKAPKTDELFRFNKNAYKEMALYAVSNNNYLEAISYMQTSTDWAKKIQDIDQKTYSIASNYQYIGSLYIELNNPDSALYYLNSASHLVNDSKQLNAKILLNYIYTLKGEVYFKKKNYTDTQKHYYLALNSPTEYRTTLINSELYKNMVDYYIEVGNVDSLRYYKKKVDSVAQIISICNAKTINSVTKELDNSQQEQSHTLIYYLISTLALVSIIGWVFYQKRTKKKRMTTPEVGQNTESANIKYNTLQISDSTQQRILEHIKTFEENQEYLNPKISATLLANQFETNTKYITHILRETYGKDFTTYINELRINHITQLLEEEPKYRQYKISYLAEIGGYSSHSKFTAMFKKVKDCSPSEFINNLE</sequence>
<dbReference type="PANTHER" id="PTHR43280:SF28">
    <property type="entry name" value="HTH-TYPE TRANSCRIPTIONAL ACTIVATOR RHAS"/>
    <property type="match status" value="1"/>
</dbReference>
<keyword evidence="3" id="KW-0804">Transcription</keyword>
<dbReference type="InterPro" id="IPR018060">
    <property type="entry name" value="HTH_AraC"/>
</dbReference>
<dbReference type="SMART" id="SM00342">
    <property type="entry name" value="HTH_ARAC"/>
    <property type="match status" value="1"/>
</dbReference>
<comment type="caution">
    <text evidence="7">The sequence shown here is derived from an EMBL/GenBank/DDBJ whole genome shotgun (WGS) entry which is preliminary data.</text>
</comment>
<dbReference type="Proteomes" id="UP000231960">
    <property type="component" value="Unassembled WGS sequence"/>
</dbReference>
<name>A0A2M9R487_9FLAO</name>
<accession>A0A2M9R487</accession>
<dbReference type="EMBL" id="NIPO01000001">
    <property type="protein sequence ID" value="PJR03543.1"/>
    <property type="molecule type" value="Genomic_DNA"/>
</dbReference>
<keyword evidence="2" id="KW-0238">DNA-binding</keyword>
<dbReference type="Pfam" id="PF12833">
    <property type="entry name" value="HTH_18"/>
    <property type="match status" value="1"/>
</dbReference>
<evidence type="ECO:0000256" key="4">
    <source>
        <dbReference type="SAM" id="Phobius"/>
    </source>
</evidence>
<organism evidence="7 8">
    <name type="scientific">Avrilella dinanensis</name>
    <dbReference type="NCBI Taxonomy" id="2008672"/>
    <lineage>
        <taxon>Bacteria</taxon>
        <taxon>Pseudomonadati</taxon>
        <taxon>Bacteroidota</taxon>
        <taxon>Flavobacteriia</taxon>
        <taxon>Flavobacteriales</taxon>
        <taxon>Flavobacteriaceae</taxon>
        <taxon>Avrilella</taxon>
    </lineage>
</organism>
<feature type="domain" description="HTH araC/xylS-type" evidence="6">
    <location>
        <begin position="391"/>
        <end position="499"/>
    </location>
</feature>
<dbReference type="SUPFAM" id="SSF48452">
    <property type="entry name" value="TPR-like"/>
    <property type="match status" value="1"/>
</dbReference>
<gene>
    <name evidence="7" type="ORF">CDL10_02695</name>
</gene>
<dbReference type="OrthoDB" id="1404064at2"/>
<evidence type="ECO:0000313" key="8">
    <source>
        <dbReference type="Proteomes" id="UP000231960"/>
    </source>
</evidence>